<keyword evidence="1" id="KW-0812">Transmembrane</keyword>
<dbReference type="KEGG" id="rht:NT26_4013"/>
<evidence type="ECO:0000256" key="1">
    <source>
        <dbReference type="SAM" id="Phobius"/>
    </source>
</evidence>
<feature type="transmembrane region" description="Helical" evidence="1">
    <location>
        <begin position="48"/>
        <end position="68"/>
    </location>
</feature>
<evidence type="ECO:0000313" key="2">
    <source>
        <dbReference type="EMBL" id="CCF21735.1"/>
    </source>
</evidence>
<keyword evidence="1" id="KW-1133">Transmembrane helix</keyword>
<keyword evidence="3" id="KW-1185">Reference proteome</keyword>
<keyword evidence="1" id="KW-0472">Membrane</keyword>
<dbReference type="Proteomes" id="UP000010792">
    <property type="component" value="Chromosome"/>
</dbReference>
<dbReference type="AlphaFoldDB" id="L0NL02"/>
<protein>
    <submittedName>
        <fullName evidence="2">Uncharacterized protein</fullName>
    </submittedName>
</protein>
<evidence type="ECO:0000313" key="3">
    <source>
        <dbReference type="Proteomes" id="UP000010792"/>
    </source>
</evidence>
<dbReference type="EMBL" id="FO082820">
    <property type="protein sequence ID" value="CCF21735.1"/>
    <property type="molecule type" value="Genomic_DNA"/>
</dbReference>
<reference evidence="2 3" key="1">
    <citation type="journal article" date="2013" name="Genome Biol. Evol.">
        <title>Life in an arsenic-containing gold mine: genome and physiology of the autotrophic arsenite-oxidizing bacterium rhizobium sp. NT-26.</title>
        <authorList>
            <person name="Andres J."/>
            <person name="Arsene-Ploetze F."/>
            <person name="Barbe V."/>
            <person name="Brochier-Armanet C."/>
            <person name="Cleiss-Arnold J."/>
            <person name="Coppee J.Y."/>
            <person name="Dillies M.A."/>
            <person name="Geist"/>
            <person name="L"/>
            <person name="Joublin A."/>
            <person name="Koechler S."/>
            <person name="Lassalle F."/>
            <person name="Marchal M."/>
            <person name="Medigue C."/>
            <person name="Muller D."/>
            <person name="Nesme X."/>
            <person name="Plewniak F."/>
            <person name="Proux C."/>
            <person name="Ramirez-Bahena M.H."/>
            <person name="Schenowitz C."/>
            <person name="Sismeiro O."/>
            <person name="Vallenet D."/>
            <person name="Santini J.M."/>
            <person name="Bertin P.N."/>
        </authorList>
    </citation>
    <scope>NUCLEOTIDE SEQUENCE [LARGE SCALE GENOMIC DNA]</scope>
    <source>
        <strain evidence="2 3">NT-26</strain>
    </source>
</reference>
<proteinExistence type="predicted"/>
<accession>L0NL02</accession>
<gene>
    <name evidence="2" type="ORF">NT26_4013</name>
</gene>
<feature type="transmembrane region" description="Helical" evidence="1">
    <location>
        <begin position="75"/>
        <end position="92"/>
    </location>
</feature>
<name>L0NL02_9HYPH</name>
<organism evidence="2 3">
    <name type="scientific">Pseudorhizobium banfieldiae</name>
    <dbReference type="NCBI Taxonomy" id="1125847"/>
    <lineage>
        <taxon>Bacteria</taxon>
        <taxon>Pseudomonadati</taxon>
        <taxon>Pseudomonadota</taxon>
        <taxon>Alphaproteobacteria</taxon>
        <taxon>Hyphomicrobiales</taxon>
        <taxon>Rhizobiaceae</taxon>
        <taxon>Rhizobium/Agrobacterium group</taxon>
        <taxon>Pseudorhizobium</taxon>
    </lineage>
</organism>
<sequence length="185" mass="19649">MSPGVAASYFRLFESASRKFVARRNLSIRRAVAGGSDFVVVAGDADDAAHVVIVVVFVGFQEGVVVVVAFDLDVVIAHIGKIVAAVIVAVVIRDQFDIRVLGVDFLDLLFLGLFHLHLSRVLLEEGERPGFAGIGRDDRVAVEVVELLAGIRVGTFGSEFRFCHCESLVSLADQVGLAAGAAVNG</sequence>